<reference evidence="1" key="1">
    <citation type="submission" date="2017-09" db="EMBL/GenBank/DDBJ databases">
        <title>Contemporary evolution of a Lepidopteran species, Heliothis virescens, in response to modern agricultural practices.</title>
        <authorList>
            <person name="Fritz M.L."/>
            <person name="Deyonke A.M."/>
            <person name="Papanicolaou A."/>
            <person name="Micinski S."/>
            <person name="Westbrook J."/>
            <person name="Gould F."/>
        </authorList>
    </citation>
    <scope>NUCLEOTIDE SEQUENCE [LARGE SCALE GENOMIC DNA]</scope>
    <source>
        <strain evidence="1">HvINT-</strain>
        <tissue evidence="1">Whole body</tissue>
    </source>
</reference>
<gene>
    <name evidence="1" type="ORF">B5V51_3235</name>
</gene>
<name>A0A2A4JEH5_HELVI</name>
<proteinExistence type="predicted"/>
<protein>
    <submittedName>
        <fullName evidence="1">Uncharacterized protein</fullName>
    </submittedName>
</protein>
<evidence type="ECO:0000313" key="1">
    <source>
        <dbReference type="EMBL" id="PCG70229.1"/>
    </source>
</evidence>
<organism evidence="1">
    <name type="scientific">Heliothis virescens</name>
    <name type="common">Tobacco budworm moth</name>
    <dbReference type="NCBI Taxonomy" id="7102"/>
    <lineage>
        <taxon>Eukaryota</taxon>
        <taxon>Metazoa</taxon>
        <taxon>Ecdysozoa</taxon>
        <taxon>Arthropoda</taxon>
        <taxon>Hexapoda</taxon>
        <taxon>Insecta</taxon>
        <taxon>Pterygota</taxon>
        <taxon>Neoptera</taxon>
        <taxon>Endopterygota</taxon>
        <taxon>Lepidoptera</taxon>
        <taxon>Glossata</taxon>
        <taxon>Ditrysia</taxon>
        <taxon>Noctuoidea</taxon>
        <taxon>Noctuidae</taxon>
        <taxon>Heliothinae</taxon>
        <taxon>Heliothis</taxon>
    </lineage>
</organism>
<dbReference type="AlphaFoldDB" id="A0A2A4JEH5"/>
<accession>A0A2A4JEH5</accession>
<dbReference type="EMBL" id="NWSH01001760">
    <property type="protein sequence ID" value="PCG70229.1"/>
    <property type="molecule type" value="Genomic_DNA"/>
</dbReference>
<sequence>MGPSGMSFHDTTNCSTFSKFGRFNPYSVLHEKWFVFFYWAHPRPLTTFLFTFPTANHTKHLKKILDGNTILPVMWSARQILMEDQDKEVSLLVERGDRGEYWNYPLYKVDRKGLFDALAKHEIPDSAKTNPITIPSLSLRMKIEDPYLVMMFCEEYYATIMAISGQEPTTLRDIKAELATIKFVGKGRPVWRDYEGEKEKIKLEQEAKIQEERDKYLN</sequence>
<comment type="caution">
    <text evidence="1">The sequence shown here is derived from an EMBL/GenBank/DDBJ whole genome shotgun (WGS) entry which is preliminary data.</text>
</comment>